<dbReference type="InterPro" id="IPR050777">
    <property type="entry name" value="SET2_Histone-Lys_MeTrsfase"/>
</dbReference>
<evidence type="ECO:0000313" key="20">
    <source>
        <dbReference type="Proteomes" id="UP001151516"/>
    </source>
</evidence>
<evidence type="ECO:0000256" key="9">
    <source>
        <dbReference type="ARBA" id="ARBA00023015"/>
    </source>
</evidence>
<keyword evidence="6" id="KW-0489">Methyltransferase</keyword>
<dbReference type="Pfam" id="PF08711">
    <property type="entry name" value="Med26"/>
    <property type="match status" value="1"/>
</dbReference>
<feature type="region of interest" description="Disordered" evidence="14">
    <location>
        <begin position="895"/>
        <end position="998"/>
    </location>
</feature>
<dbReference type="PROSITE" id="PS50020">
    <property type="entry name" value="WW_DOMAIN_2"/>
    <property type="match status" value="1"/>
</dbReference>
<dbReference type="InterPro" id="IPR006560">
    <property type="entry name" value="AWS_dom"/>
</dbReference>
<feature type="compositionally biased region" description="Low complexity" evidence="14">
    <location>
        <begin position="798"/>
        <end position="809"/>
    </location>
</feature>
<comment type="catalytic activity">
    <reaction evidence="13">
        <text>L-lysyl(36)-[histone H3] + 3 S-adenosyl-L-methionine = N(6),N(6),N(6)-trimethyl-L-lysyl(36)-[histone H3] + 3 S-adenosyl-L-homocysteine + 3 H(+)</text>
        <dbReference type="Rhea" id="RHEA:60324"/>
        <dbReference type="Rhea" id="RHEA-COMP:9785"/>
        <dbReference type="Rhea" id="RHEA-COMP:15536"/>
        <dbReference type="ChEBI" id="CHEBI:15378"/>
        <dbReference type="ChEBI" id="CHEBI:29969"/>
        <dbReference type="ChEBI" id="CHEBI:57856"/>
        <dbReference type="ChEBI" id="CHEBI:59789"/>
        <dbReference type="ChEBI" id="CHEBI:61961"/>
        <dbReference type="EC" id="2.1.1.359"/>
    </reaction>
</comment>
<evidence type="ECO:0000256" key="8">
    <source>
        <dbReference type="ARBA" id="ARBA00022691"/>
    </source>
</evidence>
<feature type="compositionally biased region" description="Low complexity" evidence="14">
    <location>
        <begin position="751"/>
        <end position="770"/>
    </location>
</feature>
<comment type="subcellular location">
    <subcellularLocation>
        <location evidence="3">Chromosome</location>
    </subcellularLocation>
    <subcellularLocation>
        <location evidence="2">Nucleus</location>
    </subcellularLocation>
</comment>
<organism evidence="19 20">
    <name type="scientific">Coemansia spiralis</name>
    <dbReference type="NCBI Taxonomy" id="417178"/>
    <lineage>
        <taxon>Eukaryota</taxon>
        <taxon>Fungi</taxon>
        <taxon>Fungi incertae sedis</taxon>
        <taxon>Zoopagomycota</taxon>
        <taxon>Kickxellomycotina</taxon>
        <taxon>Kickxellomycetes</taxon>
        <taxon>Kickxellales</taxon>
        <taxon>Kickxellaceae</taxon>
        <taxon>Coemansia</taxon>
    </lineage>
</organism>
<evidence type="ECO:0000256" key="14">
    <source>
        <dbReference type="SAM" id="MobiDB-lite"/>
    </source>
</evidence>
<dbReference type="GO" id="GO:0032259">
    <property type="term" value="P:methylation"/>
    <property type="evidence" value="ECO:0007669"/>
    <property type="project" value="UniProtKB-KW"/>
</dbReference>
<dbReference type="CDD" id="cd19172">
    <property type="entry name" value="SET_SETD2"/>
    <property type="match status" value="1"/>
</dbReference>
<dbReference type="Pfam" id="PF17907">
    <property type="entry name" value="AWS"/>
    <property type="match status" value="1"/>
</dbReference>
<dbReference type="SMART" id="SM00570">
    <property type="entry name" value="AWS"/>
    <property type="match status" value="1"/>
</dbReference>
<dbReference type="InterPro" id="IPR035441">
    <property type="entry name" value="TFIIS/LEDGF_dom_sf"/>
</dbReference>
<evidence type="ECO:0000259" key="15">
    <source>
        <dbReference type="PROSITE" id="PS50020"/>
    </source>
</evidence>
<feature type="compositionally biased region" description="Acidic residues" evidence="14">
    <location>
        <begin position="463"/>
        <end position="473"/>
    </location>
</feature>
<feature type="compositionally biased region" description="Polar residues" evidence="14">
    <location>
        <begin position="635"/>
        <end position="661"/>
    </location>
</feature>
<dbReference type="InterPro" id="IPR044437">
    <property type="entry name" value="SETD2/Set2_SET"/>
</dbReference>
<dbReference type="Pfam" id="PF08236">
    <property type="entry name" value="SRI"/>
    <property type="match status" value="1"/>
</dbReference>
<feature type="region of interest" description="Disordered" evidence="14">
    <location>
        <begin position="1071"/>
        <end position="1092"/>
    </location>
</feature>
<accession>A0A9W8L3S2</accession>
<dbReference type="PROSITE" id="PS50280">
    <property type="entry name" value="SET"/>
    <property type="match status" value="1"/>
</dbReference>
<dbReference type="PROSITE" id="PS50868">
    <property type="entry name" value="POST_SET"/>
    <property type="match status" value="1"/>
</dbReference>
<dbReference type="GO" id="GO:0005634">
    <property type="term" value="C:nucleus"/>
    <property type="evidence" value="ECO:0007669"/>
    <property type="project" value="UniProtKB-SubCell"/>
</dbReference>
<dbReference type="AlphaFoldDB" id="A0A9W8L3S2"/>
<dbReference type="GO" id="GO:0140955">
    <property type="term" value="F:histone H3K36 trimethyltransferase activity"/>
    <property type="evidence" value="ECO:0007669"/>
    <property type="project" value="UniProtKB-EC"/>
</dbReference>
<protein>
    <recommendedName>
        <fullName evidence="4">[histone H3]-lysine(36) N-trimethyltransferase</fullName>
        <ecNumber evidence="4">2.1.1.359</ecNumber>
    </recommendedName>
    <alternativeName>
        <fullName evidence="12">SET domain-containing protein 2</fullName>
    </alternativeName>
</protein>
<evidence type="ECO:0000256" key="2">
    <source>
        <dbReference type="ARBA" id="ARBA00004123"/>
    </source>
</evidence>
<dbReference type="InterPro" id="IPR046341">
    <property type="entry name" value="SET_dom_sf"/>
</dbReference>
<feature type="compositionally biased region" description="Low complexity" evidence="14">
    <location>
        <begin position="981"/>
        <end position="998"/>
    </location>
</feature>
<feature type="compositionally biased region" description="Low complexity" evidence="14">
    <location>
        <begin position="946"/>
        <end position="960"/>
    </location>
</feature>
<dbReference type="PROSITE" id="PS01159">
    <property type="entry name" value="WW_DOMAIN_1"/>
    <property type="match status" value="1"/>
</dbReference>
<dbReference type="SUPFAM" id="SSF82199">
    <property type="entry name" value="SET domain"/>
    <property type="match status" value="1"/>
</dbReference>
<evidence type="ECO:0000256" key="10">
    <source>
        <dbReference type="ARBA" id="ARBA00023163"/>
    </source>
</evidence>
<dbReference type="CDD" id="cd00201">
    <property type="entry name" value="WW"/>
    <property type="match status" value="1"/>
</dbReference>
<reference evidence="19" key="1">
    <citation type="submission" date="2022-07" db="EMBL/GenBank/DDBJ databases">
        <title>Phylogenomic reconstructions and comparative analyses of Kickxellomycotina fungi.</title>
        <authorList>
            <person name="Reynolds N.K."/>
            <person name="Stajich J.E."/>
            <person name="Barry K."/>
            <person name="Grigoriev I.V."/>
            <person name="Crous P."/>
            <person name="Smith M.E."/>
        </authorList>
    </citation>
    <scope>NUCLEOTIDE SEQUENCE</scope>
    <source>
        <strain evidence="19">CBS 109367</strain>
    </source>
</reference>
<evidence type="ECO:0000313" key="19">
    <source>
        <dbReference type="EMBL" id="KAJ2688422.1"/>
    </source>
</evidence>
<keyword evidence="8" id="KW-0949">S-adenosyl-L-methionine</keyword>
<dbReference type="Gene3D" id="2.170.270.10">
    <property type="entry name" value="SET domain"/>
    <property type="match status" value="1"/>
</dbReference>
<feature type="compositionally biased region" description="Polar residues" evidence="14">
    <location>
        <begin position="853"/>
        <end position="862"/>
    </location>
</feature>
<evidence type="ECO:0000256" key="4">
    <source>
        <dbReference type="ARBA" id="ARBA00012178"/>
    </source>
</evidence>
<dbReference type="GO" id="GO:0005694">
    <property type="term" value="C:chromosome"/>
    <property type="evidence" value="ECO:0007669"/>
    <property type="project" value="UniProtKB-SubCell"/>
</dbReference>
<evidence type="ECO:0000256" key="3">
    <source>
        <dbReference type="ARBA" id="ARBA00004286"/>
    </source>
</evidence>
<evidence type="ECO:0000256" key="11">
    <source>
        <dbReference type="ARBA" id="ARBA00023242"/>
    </source>
</evidence>
<feature type="compositionally biased region" description="Low complexity" evidence="14">
    <location>
        <begin position="716"/>
        <end position="740"/>
    </location>
</feature>
<keyword evidence="7" id="KW-0808">Transferase</keyword>
<dbReference type="SMART" id="SM00456">
    <property type="entry name" value="WW"/>
    <property type="match status" value="1"/>
</dbReference>
<dbReference type="InterPro" id="IPR036020">
    <property type="entry name" value="WW_dom_sf"/>
</dbReference>
<feature type="domain" description="SET" evidence="16">
    <location>
        <begin position="268"/>
        <end position="385"/>
    </location>
</feature>
<evidence type="ECO:0000256" key="6">
    <source>
        <dbReference type="ARBA" id="ARBA00022603"/>
    </source>
</evidence>
<name>A0A9W8L3S2_9FUNG</name>
<keyword evidence="5" id="KW-0158">Chromosome</keyword>
<keyword evidence="20" id="KW-1185">Reference proteome</keyword>
<dbReference type="InterPro" id="IPR038190">
    <property type="entry name" value="SRI_sf"/>
</dbReference>
<feature type="domain" description="AWS" evidence="18">
    <location>
        <begin position="211"/>
        <end position="266"/>
    </location>
</feature>
<dbReference type="SMART" id="SM00508">
    <property type="entry name" value="PostSET"/>
    <property type="match status" value="1"/>
</dbReference>
<dbReference type="EC" id="2.1.1.359" evidence="4"/>
<evidence type="ECO:0000256" key="7">
    <source>
        <dbReference type="ARBA" id="ARBA00022679"/>
    </source>
</evidence>
<dbReference type="Proteomes" id="UP001151516">
    <property type="component" value="Unassembled WGS sequence"/>
</dbReference>
<feature type="region of interest" description="Disordered" evidence="14">
    <location>
        <begin position="628"/>
        <end position="810"/>
    </location>
</feature>
<dbReference type="OrthoDB" id="422362at2759"/>
<dbReference type="InterPro" id="IPR001214">
    <property type="entry name" value="SET_dom"/>
</dbReference>
<feature type="region of interest" description="Disordered" evidence="14">
    <location>
        <begin position="1185"/>
        <end position="1206"/>
    </location>
</feature>
<feature type="compositionally biased region" description="Low complexity" evidence="14">
    <location>
        <begin position="922"/>
        <end position="934"/>
    </location>
</feature>
<keyword evidence="10" id="KW-0804">Transcription</keyword>
<feature type="region of interest" description="Disordered" evidence="14">
    <location>
        <begin position="454"/>
        <end position="487"/>
    </location>
</feature>
<evidence type="ECO:0000256" key="13">
    <source>
        <dbReference type="ARBA" id="ARBA00047545"/>
    </source>
</evidence>
<comment type="caution">
    <text evidence="19">The sequence shown here is derived from an EMBL/GenBank/DDBJ whole genome shotgun (WGS) entry which is preliminary data.</text>
</comment>
<dbReference type="InterPro" id="IPR013257">
    <property type="entry name" value="SRI"/>
</dbReference>
<dbReference type="PANTHER" id="PTHR22884">
    <property type="entry name" value="SET DOMAIN PROTEINS"/>
    <property type="match status" value="1"/>
</dbReference>
<sequence>MSNAEGKQVEPITISLAKYYSGPDHVPLGRPGIIGPKISSALVISGKPTGGAHVVHHQYKENGESSVEKKELSAEELAPMTLLVDRLQTLPSRKTPGGSDIYGANTSVVVSQGRNVLWQHYPGGGCGVSPDDEDDDEVAAFANFDAHKESFVRIVDQIYSGAGDVPSPSKGLDDVNNDLKDADVTEVAVSQFEGVERNIFVRVSADGAHHEESIPCLCRYNHTTDPRSKACGESSDCINRLVQMECNPLTCPCGSYCLNRRFQKRQYANVCVINAGRKGFGLQALEDLDVGRFVMEYMGEVVTTTEFRKRSRVYQSEGIQHHYFMSIGHNKVIDATRKGCVARFVNHSCGPNCVLQKWTVGGAIRMGIFVERPIKRGEEITFDYKFERLAGTDPQPCYCGSPECKGVIGVAKERPRKTLALNPGTEEEEAIDDTIADIDDEIADDTVTRHQRDDIRRRHAAVDDDEYGSDEEGYSGSGSEADEGDWGNRAGFKRIRRRNQKGLTSPEQVLKFVQIMHRSACETDIIQILIGKLMETSDRRLLKALIGLQGASVLRLWLQDYENDDVMLIKILQCIDHMPFSTRNTIEESRLEEVVKPLCSFSDENVANLASGMVERWSQLQHVFKIPKKSRKESAANTPAASCRQSPNRANNTPPASTSNRPVGGGGGGESPGPTRWGHTNNPSRMRSASPSSQDASGYPSAQHAQASGAGWSRIRGAGVRGSSPSGSSNAGRSPSRAAPYPSGHRSRYGSHVSRSRSPSSFHRTSSSHSRFQRPAAGDYPPSRPYANNLGSTHRESSSSYHSRGRYTSWNGHGYNRAGGYGEEAYSADTNRERVISAEDTGHSRISGGRDSTVPSSGLHSEQQQQQQQPPRLASGWRTAYSNNGMAYYYHESTKETRWDPPLATDSEPTVGSPMAVDSKRGSLGLGEVEGSSGPASTSSALGSRVTSTSTPSAPAASVPGAERWTSVAAGSRNGSRSYQPASVSASPVSAAAAAAAADDVKVNGVSKAKLDEIIERACRMGTRQAQGGGAAPTSSVMQLVTPDIEDEPVTKLARSSSMVDTKRLANGLSRRSSANSLSGVMASSADGGAPAAKREKLEKKATSELAAFVVKAMAKYKGQLGHDDFKHEAKKITKVLMEKERKSSSFDPAKLIDLGQHKKAKIKQFVVDYMSKLVSRRSNVASPAADASVVARTPPAPSERYTSAA</sequence>
<dbReference type="InterPro" id="IPR001202">
    <property type="entry name" value="WW_dom"/>
</dbReference>
<dbReference type="SMART" id="SM00317">
    <property type="entry name" value="SET"/>
    <property type="match status" value="1"/>
</dbReference>
<evidence type="ECO:0000256" key="1">
    <source>
        <dbReference type="ARBA" id="ARBA00003901"/>
    </source>
</evidence>
<dbReference type="EMBL" id="JANBTX010000047">
    <property type="protein sequence ID" value="KAJ2688422.1"/>
    <property type="molecule type" value="Genomic_DNA"/>
</dbReference>
<dbReference type="SUPFAM" id="SSF51045">
    <property type="entry name" value="WW domain"/>
    <property type="match status" value="1"/>
</dbReference>
<evidence type="ECO:0000259" key="18">
    <source>
        <dbReference type="PROSITE" id="PS51215"/>
    </source>
</evidence>
<feature type="compositionally biased region" description="Polar residues" evidence="14">
    <location>
        <begin position="678"/>
        <end position="696"/>
    </location>
</feature>
<evidence type="ECO:0000259" key="16">
    <source>
        <dbReference type="PROSITE" id="PS50280"/>
    </source>
</evidence>
<dbReference type="InterPro" id="IPR017923">
    <property type="entry name" value="TFIIS_N"/>
</dbReference>
<dbReference type="GO" id="GO:0006355">
    <property type="term" value="P:regulation of DNA-templated transcription"/>
    <property type="evidence" value="ECO:0007669"/>
    <property type="project" value="InterPro"/>
</dbReference>
<comment type="function">
    <text evidence="1">Histone methyltransferase that trimethylates histone H3 'Lys-36' forming H3K36me3. Involved in transcription elongation as well as in transcription repression.</text>
</comment>
<dbReference type="Gene3D" id="1.10.1740.100">
    <property type="entry name" value="Set2, Rpb1 interacting domain"/>
    <property type="match status" value="1"/>
</dbReference>
<keyword evidence="11" id="KW-0539">Nucleus</keyword>
<dbReference type="Gene3D" id="2.20.70.10">
    <property type="match status" value="1"/>
</dbReference>
<dbReference type="PROSITE" id="PS51215">
    <property type="entry name" value="AWS"/>
    <property type="match status" value="1"/>
</dbReference>
<feature type="domain" description="WW" evidence="15">
    <location>
        <begin position="871"/>
        <end position="904"/>
    </location>
</feature>
<feature type="region of interest" description="Disordered" evidence="14">
    <location>
        <begin position="838"/>
        <end position="878"/>
    </location>
</feature>
<dbReference type="Pfam" id="PF00856">
    <property type="entry name" value="SET"/>
    <property type="match status" value="1"/>
</dbReference>
<feature type="domain" description="Post-SET" evidence="17">
    <location>
        <begin position="393"/>
        <end position="409"/>
    </location>
</feature>
<gene>
    <name evidence="19" type="ORF">IWW39_002251</name>
</gene>
<dbReference type="Gene3D" id="1.20.930.10">
    <property type="entry name" value="Conserved domain common to transcription factors TFIIS, elongin A, CRSP70"/>
    <property type="match status" value="1"/>
</dbReference>
<keyword evidence="9" id="KW-0805">Transcription regulation</keyword>
<proteinExistence type="predicted"/>
<dbReference type="Pfam" id="PF00397">
    <property type="entry name" value="WW"/>
    <property type="match status" value="1"/>
</dbReference>
<evidence type="ECO:0000259" key="17">
    <source>
        <dbReference type="PROSITE" id="PS50868"/>
    </source>
</evidence>
<dbReference type="InterPro" id="IPR003616">
    <property type="entry name" value="Post-SET_dom"/>
</dbReference>
<evidence type="ECO:0000256" key="12">
    <source>
        <dbReference type="ARBA" id="ARBA00030091"/>
    </source>
</evidence>
<evidence type="ECO:0000256" key="5">
    <source>
        <dbReference type="ARBA" id="ARBA00022454"/>
    </source>
</evidence>